<feature type="region of interest" description="Disordered" evidence="1">
    <location>
        <begin position="43"/>
        <end position="69"/>
    </location>
</feature>
<dbReference type="Pfam" id="PF02342">
    <property type="entry name" value="TerD"/>
    <property type="match status" value="1"/>
</dbReference>
<sequence length="320" mass="36060">MKCSECKIEKLTKEFPPTTITERCEHISTSCLRCLITKIEKQTKEPQNNPSSSSQSSGNSGIRCEKCESPMSEESAQEGGYIYVVLLNGHRIRLELAKVTTVPALRRQIQEFLNDIQPDTRQASKLSEYGIRNNSYIQLIVVLYSITKAEALKSLIFDLNWGFPARGQDYLDGTCIVYGGDEPIKKYDYMSIYYPKFPHVKHSGDVMDTAQKRGSHQITAKLDELPEYVTHLYFILSAFQSNTIGEFNTPRFKLYEESLPDTQLCSYVLEEAANSQAVIMCCVTRVANGMWQVIEVGKPTIGNANDYDPIMIAIAEAGLF</sequence>
<evidence type="ECO:0000259" key="2">
    <source>
        <dbReference type="Pfam" id="PF02342"/>
    </source>
</evidence>
<dbReference type="OrthoDB" id="2318873at2759"/>
<feature type="compositionally biased region" description="Low complexity" evidence="1">
    <location>
        <begin position="46"/>
        <end position="61"/>
    </location>
</feature>
<dbReference type="SUPFAM" id="SSF54236">
    <property type="entry name" value="Ubiquitin-like"/>
    <property type="match status" value="1"/>
</dbReference>
<evidence type="ECO:0000313" key="3">
    <source>
        <dbReference type="EMBL" id="CAG8434047.1"/>
    </source>
</evidence>
<dbReference type="EMBL" id="CAJVPL010000014">
    <property type="protein sequence ID" value="CAG8434047.1"/>
    <property type="molecule type" value="Genomic_DNA"/>
</dbReference>
<comment type="caution">
    <text evidence="3">The sequence shown here is derived from an EMBL/GenBank/DDBJ whole genome shotgun (WGS) entry which is preliminary data.</text>
</comment>
<accession>A0A9N8V0Q9</accession>
<evidence type="ECO:0000313" key="4">
    <source>
        <dbReference type="Proteomes" id="UP000789831"/>
    </source>
</evidence>
<reference evidence="3" key="1">
    <citation type="submission" date="2021-06" db="EMBL/GenBank/DDBJ databases">
        <authorList>
            <person name="Kallberg Y."/>
            <person name="Tangrot J."/>
            <person name="Rosling A."/>
        </authorList>
    </citation>
    <scope>NUCLEOTIDE SEQUENCE</scope>
    <source>
        <strain evidence="3">MT106</strain>
    </source>
</reference>
<feature type="domain" description="TerD" evidence="2">
    <location>
        <begin position="146"/>
        <end position="300"/>
    </location>
</feature>
<name>A0A9N8V0Q9_9GLOM</name>
<protein>
    <submittedName>
        <fullName evidence="3">10721_t:CDS:1</fullName>
    </submittedName>
</protein>
<dbReference type="InterPro" id="IPR029071">
    <property type="entry name" value="Ubiquitin-like_domsf"/>
</dbReference>
<dbReference type="Gene3D" id="2.60.60.30">
    <property type="entry name" value="sav2460 like domains"/>
    <property type="match status" value="1"/>
</dbReference>
<dbReference type="PANTHER" id="PTHR32097:SF17">
    <property type="entry name" value="CAMP-BINDING PROTEIN 1-RELATED"/>
    <property type="match status" value="1"/>
</dbReference>
<dbReference type="Proteomes" id="UP000789831">
    <property type="component" value="Unassembled WGS sequence"/>
</dbReference>
<proteinExistence type="predicted"/>
<dbReference type="InterPro" id="IPR003325">
    <property type="entry name" value="TerD"/>
</dbReference>
<dbReference type="AlphaFoldDB" id="A0A9N8V0Q9"/>
<keyword evidence="4" id="KW-1185">Reference proteome</keyword>
<dbReference type="PANTHER" id="PTHR32097">
    <property type="entry name" value="CAMP-BINDING PROTEIN 1-RELATED"/>
    <property type="match status" value="1"/>
</dbReference>
<gene>
    <name evidence="3" type="ORF">AGERDE_LOCUS295</name>
</gene>
<evidence type="ECO:0000256" key="1">
    <source>
        <dbReference type="SAM" id="MobiDB-lite"/>
    </source>
</evidence>
<dbReference type="InterPro" id="IPR051324">
    <property type="entry name" value="Stress/Tellurium_Resist"/>
</dbReference>
<organism evidence="3 4">
    <name type="scientific">Ambispora gerdemannii</name>
    <dbReference type="NCBI Taxonomy" id="144530"/>
    <lineage>
        <taxon>Eukaryota</taxon>
        <taxon>Fungi</taxon>
        <taxon>Fungi incertae sedis</taxon>
        <taxon>Mucoromycota</taxon>
        <taxon>Glomeromycotina</taxon>
        <taxon>Glomeromycetes</taxon>
        <taxon>Archaeosporales</taxon>
        <taxon>Ambisporaceae</taxon>
        <taxon>Ambispora</taxon>
    </lineage>
</organism>
<dbReference type="CDD" id="cd17039">
    <property type="entry name" value="Ubl_ubiquitin_like"/>
    <property type="match status" value="1"/>
</dbReference>